<feature type="region of interest" description="Disordered" evidence="1">
    <location>
        <begin position="1"/>
        <end position="38"/>
    </location>
</feature>
<feature type="compositionally biased region" description="Basic and acidic residues" evidence="1">
    <location>
        <begin position="86"/>
        <end position="96"/>
    </location>
</feature>
<feature type="compositionally biased region" description="Acidic residues" evidence="1">
    <location>
        <begin position="27"/>
        <end position="38"/>
    </location>
</feature>
<sequence>MKRRQIIPPEQYSAVSEEFSKKRRTEDESDASDLNEEVTEYSGHETILRIVWRTIQFTKRSLLGPSDLSDMLGIFCGPRWPSGNPDSKESLSERLRKPCRRQG</sequence>
<dbReference type="Proteomes" id="UP000499080">
    <property type="component" value="Unassembled WGS sequence"/>
</dbReference>
<feature type="region of interest" description="Disordered" evidence="1">
    <location>
        <begin position="79"/>
        <end position="103"/>
    </location>
</feature>
<gene>
    <name evidence="2" type="ORF">AVEN_193434_1</name>
</gene>
<protein>
    <submittedName>
        <fullName evidence="2">Uncharacterized protein</fullName>
    </submittedName>
</protein>
<dbReference type="EMBL" id="BGPR01001226">
    <property type="protein sequence ID" value="GBM48737.1"/>
    <property type="molecule type" value="Genomic_DNA"/>
</dbReference>
<comment type="caution">
    <text evidence="2">The sequence shown here is derived from an EMBL/GenBank/DDBJ whole genome shotgun (WGS) entry which is preliminary data.</text>
</comment>
<dbReference type="AlphaFoldDB" id="A0A4Y2G669"/>
<keyword evidence="3" id="KW-1185">Reference proteome</keyword>
<evidence type="ECO:0000313" key="3">
    <source>
        <dbReference type="Proteomes" id="UP000499080"/>
    </source>
</evidence>
<accession>A0A4Y2G669</accession>
<name>A0A4Y2G669_ARAVE</name>
<proteinExistence type="predicted"/>
<evidence type="ECO:0000313" key="2">
    <source>
        <dbReference type="EMBL" id="GBM48737.1"/>
    </source>
</evidence>
<organism evidence="2 3">
    <name type="scientific">Araneus ventricosus</name>
    <name type="common">Orbweaver spider</name>
    <name type="synonym">Epeira ventricosa</name>
    <dbReference type="NCBI Taxonomy" id="182803"/>
    <lineage>
        <taxon>Eukaryota</taxon>
        <taxon>Metazoa</taxon>
        <taxon>Ecdysozoa</taxon>
        <taxon>Arthropoda</taxon>
        <taxon>Chelicerata</taxon>
        <taxon>Arachnida</taxon>
        <taxon>Araneae</taxon>
        <taxon>Araneomorphae</taxon>
        <taxon>Entelegynae</taxon>
        <taxon>Araneoidea</taxon>
        <taxon>Araneidae</taxon>
        <taxon>Araneus</taxon>
    </lineage>
</organism>
<reference evidence="2 3" key="1">
    <citation type="journal article" date="2019" name="Sci. Rep.">
        <title>Orb-weaving spider Araneus ventricosus genome elucidates the spidroin gene catalogue.</title>
        <authorList>
            <person name="Kono N."/>
            <person name="Nakamura H."/>
            <person name="Ohtoshi R."/>
            <person name="Moran D.A.P."/>
            <person name="Shinohara A."/>
            <person name="Yoshida Y."/>
            <person name="Fujiwara M."/>
            <person name="Mori M."/>
            <person name="Tomita M."/>
            <person name="Arakawa K."/>
        </authorList>
    </citation>
    <scope>NUCLEOTIDE SEQUENCE [LARGE SCALE GENOMIC DNA]</scope>
</reference>
<evidence type="ECO:0000256" key="1">
    <source>
        <dbReference type="SAM" id="MobiDB-lite"/>
    </source>
</evidence>